<dbReference type="InterPro" id="IPR039063">
    <property type="entry name" value="RibK_CTP-dep"/>
</dbReference>
<keyword evidence="10" id="KW-0547">Nucleotide-binding</keyword>
<dbReference type="GO" id="GO:0009398">
    <property type="term" value="P:FMN biosynthetic process"/>
    <property type="evidence" value="ECO:0007669"/>
    <property type="project" value="UniProtKB-UniPathway"/>
</dbReference>
<evidence type="ECO:0000256" key="5">
    <source>
        <dbReference type="ARBA" id="ARBA00017394"/>
    </source>
</evidence>
<dbReference type="GO" id="GO:0009231">
    <property type="term" value="P:riboflavin biosynthetic process"/>
    <property type="evidence" value="ECO:0007669"/>
    <property type="project" value="InterPro"/>
</dbReference>
<keyword evidence="11 18" id="KW-0418">Kinase</keyword>
<sequence length="218" mass="24074">MTRVEIAHRGELTVLKLLALEGGLDRDVKTTCPDLGADLDAAGLVERETVSDGQWVAITEAGEQSLRSEYGDYQRIFDSEADVELRGTLTSGIGEGQHYVSLTGYARQFRDRLDYEPHPGTLNVALDDDSIRRRSALSGLDPIPIDGWEGDDRTYGSAFCYPVTIETDDGATCDAAYAIVPKRTHHEEDQLEIIAPTKLRTDLEIADDDPLIIHVEEN</sequence>
<dbReference type="HOGENOM" id="CLU_088476_0_0_2"/>
<dbReference type="Pfam" id="PF01982">
    <property type="entry name" value="CTP-dep_RFKase"/>
    <property type="match status" value="1"/>
</dbReference>
<evidence type="ECO:0000256" key="9">
    <source>
        <dbReference type="ARBA" id="ARBA00022723"/>
    </source>
</evidence>
<evidence type="ECO:0000256" key="8">
    <source>
        <dbReference type="ARBA" id="ARBA00022679"/>
    </source>
</evidence>
<dbReference type="EC" id="2.7.1.161" evidence="4"/>
<evidence type="ECO:0000256" key="16">
    <source>
        <dbReference type="ARBA" id="ARBA00047857"/>
    </source>
</evidence>
<dbReference type="SUPFAM" id="SSF82114">
    <property type="entry name" value="Riboflavin kinase-like"/>
    <property type="match status" value="1"/>
</dbReference>
<organism evidence="18 19">
    <name type="scientific">Haloterrigena turkmenica (strain ATCC 51198 / DSM 5511 / JCM 9101 / NCIMB 13204 / VKM B-1734 / 4k)</name>
    <name type="common">Halococcus turkmenicus</name>
    <dbReference type="NCBI Taxonomy" id="543526"/>
    <lineage>
        <taxon>Archaea</taxon>
        <taxon>Methanobacteriati</taxon>
        <taxon>Methanobacteriota</taxon>
        <taxon>Stenosarchaea group</taxon>
        <taxon>Halobacteria</taxon>
        <taxon>Halobacteriales</taxon>
        <taxon>Natrialbaceae</taxon>
        <taxon>Haloterrigena</taxon>
    </lineage>
</organism>
<evidence type="ECO:0000256" key="14">
    <source>
        <dbReference type="ARBA" id="ARBA00030544"/>
    </source>
</evidence>
<evidence type="ECO:0000313" key="18">
    <source>
        <dbReference type="EMBL" id="ADB62689.1"/>
    </source>
</evidence>
<evidence type="ECO:0000256" key="2">
    <source>
        <dbReference type="ARBA" id="ARBA00005219"/>
    </source>
</evidence>
<proteinExistence type="inferred from homology"/>
<keyword evidence="8 18" id="KW-0808">Transferase</keyword>
<evidence type="ECO:0000313" key="19">
    <source>
        <dbReference type="Proteomes" id="UP000001903"/>
    </source>
</evidence>
<dbReference type="InterPro" id="IPR023602">
    <property type="entry name" value="Riboflavin_kinase_CTP-dep"/>
</dbReference>
<dbReference type="Proteomes" id="UP000001903">
    <property type="component" value="Plasmid pHTUR01"/>
</dbReference>
<dbReference type="Gene3D" id="2.40.30.30">
    <property type="entry name" value="Riboflavin kinase-like"/>
    <property type="match status" value="1"/>
</dbReference>
<evidence type="ECO:0000256" key="7">
    <source>
        <dbReference type="ARBA" id="ARBA00022643"/>
    </source>
</evidence>
<keyword evidence="19" id="KW-1185">Reference proteome</keyword>
<evidence type="ECO:0000256" key="6">
    <source>
        <dbReference type="ARBA" id="ARBA00022630"/>
    </source>
</evidence>
<keyword evidence="12" id="KW-0460">Magnesium</keyword>
<evidence type="ECO:0000259" key="17">
    <source>
        <dbReference type="Pfam" id="PF01982"/>
    </source>
</evidence>
<comment type="catalytic activity">
    <reaction evidence="16">
        <text>riboflavin + CTP = CDP + FMN + H(+)</text>
        <dbReference type="Rhea" id="RHEA:25021"/>
        <dbReference type="ChEBI" id="CHEBI:15378"/>
        <dbReference type="ChEBI" id="CHEBI:37563"/>
        <dbReference type="ChEBI" id="CHEBI:57986"/>
        <dbReference type="ChEBI" id="CHEBI:58069"/>
        <dbReference type="ChEBI" id="CHEBI:58210"/>
        <dbReference type="EC" id="2.7.1.161"/>
    </reaction>
</comment>
<dbReference type="PANTHER" id="PTHR40706:SF1">
    <property type="entry name" value="RIBOFLAVIN KINASE"/>
    <property type="match status" value="1"/>
</dbReference>
<dbReference type="GO" id="GO:0046872">
    <property type="term" value="F:metal ion binding"/>
    <property type="evidence" value="ECO:0007669"/>
    <property type="project" value="UniProtKB-KW"/>
</dbReference>
<keyword evidence="7" id="KW-0288">FMN</keyword>
<reference evidence="18 19" key="1">
    <citation type="journal article" date="2010" name="Stand. Genomic Sci.">
        <title>Complete genome sequence of Haloterrigena turkmenica type strain (4k).</title>
        <authorList>
            <person name="Saunders E."/>
            <person name="Tindall B.J."/>
            <person name="Fahnrich R."/>
            <person name="Lapidus A."/>
            <person name="Copeland A."/>
            <person name="Del Rio T.G."/>
            <person name="Lucas S."/>
            <person name="Chen F."/>
            <person name="Tice H."/>
            <person name="Cheng J.F."/>
            <person name="Han C."/>
            <person name="Detter J.C."/>
            <person name="Bruce D."/>
            <person name="Goodwin L."/>
            <person name="Chain P."/>
            <person name="Pitluck S."/>
            <person name="Pati A."/>
            <person name="Ivanova N."/>
            <person name="Mavromatis K."/>
            <person name="Chen A."/>
            <person name="Palaniappan K."/>
            <person name="Land M."/>
            <person name="Hauser L."/>
            <person name="Chang Y.J."/>
            <person name="Jeffries C.D."/>
            <person name="Brettin T."/>
            <person name="Rohde M."/>
            <person name="Goker M."/>
            <person name="Bristow J."/>
            <person name="Eisen J.A."/>
            <person name="Markowitz V."/>
            <person name="Hugenholtz P."/>
            <person name="Klenk H.P."/>
            <person name="Kyrpides N.C."/>
        </authorList>
    </citation>
    <scope>NUCLEOTIDE SEQUENCE [LARGE SCALE GENOMIC DNA]</scope>
    <source>
        <strain evidence="19">ATCC 51198 / DSM 5511 / JCM 9101 / NCIMB 13204 / VKM B-1734 / 4k</strain>
    </source>
</reference>
<accession>D2RZZ2</accession>
<protein>
    <recommendedName>
        <fullName evidence="5">Riboflavin kinase</fullName>
        <ecNumber evidence="4">2.7.1.161</ecNumber>
    </recommendedName>
    <alternativeName>
        <fullName evidence="14">CTP-dependent riboflavin kinase</fullName>
    </alternativeName>
    <alternativeName>
        <fullName evidence="15">CTP:riboflavin 5'-phosphotransferase</fullName>
    </alternativeName>
    <alternativeName>
        <fullName evidence="13">Flavokinase</fullName>
    </alternativeName>
</protein>
<gene>
    <name evidence="18" type="ordered locus">Htur_3829</name>
</gene>
<dbReference type="OrthoDB" id="30955at2157"/>
<evidence type="ECO:0000256" key="4">
    <source>
        <dbReference type="ARBA" id="ARBA00011987"/>
    </source>
</evidence>
<dbReference type="GO" id="GO:0000166">
    <property type="term" value="F:nucleotide binding"/>
    <property type="evidence" value="ECO:0007669"/>
    <property type="project" value="UniProtKB-KW"/>
</dbReference>
<comment type="similarity">
    <text evidence="3">Belongs to the archaeal riboflavin kinase family.</text>
</comment>
<evidence type="ECO:0000256" key="1">
    <source>
        <dbReference type="ARBA" id="ARBA00001946"/>
    </source>
</evidence>
<dbReference type="GeneID" id="8744457"/>
<evidence type="ECO:0000256" key="11">
    <source>
        <dbReference type="ARBA" id="ARBA00022777"/>
    </source>
</evidence>
<feature type="domain" description="Riboflavin kinase" evidence="17">
    <location>
        <begin position="90"/>
        <end position="215"/>
    </location>
</feature>
<dbReference type="KEGG" id="htu:Htur_3829"/>
<evidence type="ECO:0000256" key="10">
    <source>
        <dbReference type="ARBA" id="ARBA00022741"/>
    </source>
</evidence>
<keyword evidence="6" id="KW-0285">Flavoprotein</keyword>
<geneLocation type="plasmid" evidence="18 19">
    <name>pHTUR01</name>
</geneLocation>
<evidence type="ECO:0000256" key="12">
    <source>
        <dbReference type="ARBA" id="ARBA00022842"/>
    </source>
</evidence>
<dbReference type="UniPathway" id="UPA00276">
    <property type="reaction ID" value="UER00929"/>
</dbReference>
<comment type="cofactor">
    <cofactor evidence="1">
        <name>Mg(2+)</name>
        <dbReference type="ChEBI" id="CHEBI:18420"/>
    </cofactor>
</comment>
<dbReference type="GO" id="GO:0008531">
    <property type="term" value="F:riboflavin kinase activity"/>
    <property type="evidence" value="ECO:0007669"/>
    <property type="project" value="InterPro"/>
</dbReference>
<keyword evidence="9" id="KW-0479">Metal-binding</keyword>
<dbReference type="PANTHER" id="PTHR40706">
    <property type="entry name" value="RIBOFLAVIN KINASE"/>
    <property type="match status" value="1"/>
</dbReference>
<keyword evidence="18" id="KW-0614">Plasmid</keyword>
<dbReference type="AlphaFoldDB" id="D2RZZ2"/>
<name>D2RZZ2_HALTV</name>
<evidence type="ECO:0000256" key="15">
    <source>
        <dbReference type="ARBA" id="ARBA00033116"/>
    </source>
</evidence>
<dbReference type="EMBL" id="CP001861">
    <property type="protein sequence ID" value="ADB62689.1"/>
    <property type="molecule type" value="Genomic_DNA"/>
</dbReference>
<evidence type="ECO:0000256" key="13">
    <source>
        <dbReference type="ARBA" id="ARBA00029789"/>
    </source>
</evidence>
<comment type="pathway">
    <text evidence="2">Cofactor biosynthesis; FMN biosynthesis; FMN from riboflavin (CTP route): step 1/1.</text>
</comment>
<evidence type="ECO:0000256" key="3">
    <source>
        <dbReference type="ARBA" id="ARBA00006428"/>
    </source>
</evidence>
<dbReference type="InterPro" id="IPR023465">
    <property type="entry name" value="Riboflavin_kinase_dom_sf"/>
</dbReference>
<dbReference type="RefSeq" id="WP_012944933.1">
    <property type="nucleotide sequence ID" value="NC_013744.1"/>
</dbReference>